<dbReference type="InterPro" id="IPR000209">
    <property type="entry name" value="Peptidase_S8/S53_dom"/>
</dbReference>
<dbReference type="SUPFAM" id="SSF49299">
    <property type="entry name" value="PKD domain"/>
    <property type="match status" value="1"/>
</dbReference>
<dbReference type="InterPro" id="IPR051048">
    <property type="entry name" value="Peptidase_S8/S53_subtilisin"/>
</dbReference>
<evidence type="ECO:0000256" key="3">
    <source>
        <dbReference type="ARBA" id="ARBA00022801"/>
    </source>
</evidence>
<dbReference type="GO" id="GO:0006508">
    <property type="term" value="P:proteolysis"/>
    <property type="evidence" value="ECO:0007669"/>
    <property type="project" value="UniProtKB-KW"/>
</dbReference>
<reference evidence="11 12" key="1">
    <citation type="submission" date="2016-09" db="EMBL/GenBank/DDBJ databases">
        <title>Pseudoalteromonas amylolytica sp. nov., isolated from the surface seawater.</title>
        <authorList>
            <person name="Wu Y.-H."/>
            <person name="Cheng H."/>
            <person name="Jin X.-B."/>
            <person name="Wang C.-S."/>
            <person name="Xu X.-W."/>
        </authorList>
    </citation>
    <scope>NUCLEOTIDE SEQUENCE [LARGE SCALE GENOMIC DNA]</scope>
    <source>
        <strain evidence="11 12">JW1</strain>
    </source>
</reference>
<dbReference type="PANTHER" id="PTHR43399:SF4">
    <property type="entry name" value="CELL WALL-ASSOCIATED PROTEASE"/>
    <property type="match status" value="1"/>
</dbReference>
<keyword evidence="4 6" id="KW-0720">Serine protease</keyword>
<dbReference type="CDD" id="cd00146">
    <property type="entry name" value="PKD"/>
    <property type="match status" value="1"/>
</dbReference>
<name>A0A1S1MKW3_9GAMM</name>
<dbReference type="InterPro" id="IPR022398">
    <property type="entry name" value="Peptidase_S8_His-AS"/>
</dbReference>
<evidence type="ECO:0000313" key="12">
    <source>
        <dbReference type="Proteomes" id="UP000179786"/>
    </source>
</evidence>
<evidence type="ECO:0000256" key="2">
    <source>
        <dbReference type="ARBA" id="ARBA00022670"/>
    </source>
</evidence>
<dbReference type="PROSITE" id="PS00137">
    <property type="entry name" value="SUBTILASE_HIS"/>
    <property type="match status" value="1"/>
</dbReference>
<feature type="active site" description="Charge relay system" evidence="5 6">
    <location>
        <position position="385"/>
    </location>
</feature>
<dbReference type="PROSITE" id="PS51892">
    <property type="entry name" value="SUBTILASE"/>
    <property type="match status" value="1"/>
</dbReference>
<evidence type="ECO:0000256" key="7">
    <source>
        <dbReference type="RuleBase" id="RU003355"/>
    </source>
</evidence>
<keyword evidence="3 6" id="KW-0378">Hydrolase</keyword>
<evidence type="ECO:0000256" key="4">
    <source>
        <dbReference type="ARBA" id="ARBA00022825"/>
    </source>
</evidence>
<dbReference type="Proteomes" id="UP000179786">
    <property type="component" value="Unassembled WGS sequence"/>
</dbReference>
<sequence>MKLKLSALSLALIPCLSQAAISMDTQQSITASEDALIVVYKKDSTKEQRISARKLVAAKISDLNNDEIDDAYRYVLQGRLAKFKLDKKRSHKEAIAMLSQHPAVEYAEPDYKVSVMGIPDDARFDELWGLHNTGQTGGTADADIDAPEAWDISVGSRDVIVGVIDTGVDHTHPDLAANMWVNPNEIAGDGIDNDGNGYIDDVHGINAITGVGDPMDDQGHGTHVSGTIGALGNDGTGVAGVNHEVSIVGCKFLDASGSGTTSDAIKCIDYLVGLREAGVDIRVSNNSWGGGGFSQALADALTASEEAGILFVAAAGNSAVDNDSSPHYPSSYEHESVLAVASTTHTDDMSSFSQWGLTSVDLGAPGSAILSTVPGGGYSSYSGTSMATPHVAGAAALTLSVNPTLTTAELKAILMDSGDDNAALNGKVVSGKRLNVANALEAADPEPGFRLSVTPMSQEIVAGESASYNFDVLSVADWTGEIALTVDSELPGAVLSSEIVQPGESFALSVPTTEDTQWGSYTFTVTATSGELVETKSVSVYVYPQGLSEFNYSNDTSADIPDNDPAGITSVITVADDVTIFGSSTFLDITHTYIGDLLVSLTSPQGTTAILHNKAGGSADDINQSFESDAFNGEVATGDWVLRVEDTYAQDVGTLNQWSLTLTGLGDVSPAEPVAGFSYVADMLNVTFTDSSTDANNDIVSWEWDFGDGNTSTEQNPVHAYGAAGTYDVALSVTDEGGRTNTKVQSVTVADTVLELKVKRANKTRLDYARIELSYQGATSETVDVYRDGVKIDTTDNTGTYRDFIRQATQEQYVYKICVGENICSEEVTATFN</sequence>
<proteinExistence type="inferred from homology"/>
<dbReference type="InterPro" id="IPR002884">
    <property type="entry name" value="P_dom"/>
</dbReference>
<dbReference type="InterPro" id="IPR000601">
    <property type="entry name" value="PKD_dom"/>
</dbReference>
<comment type="similarity">
    <text evidence="1 6 7">Belongs to the peptidase S8 family.</text>
</comment>
<dbReference type="AlphaFoldDB" id="A0A1S1MKW3"/>
<organism evidence="11 12">
    <name type="scientific">Pseudoalteromonas amylolytica</name>
    <dbReference type="NCBI Taxonomy" id="1859457"/>
    <lineage>
        <taxon>Bacteria</taxon>
        <taxon>Pseudomonadati</taxon>
        <taxon>Pseudomonadota</taxon>
        <taxon>Gammaproteobacteria</taxon>
        <taxon>Alteromonadales</taxon>
        <taxon>Pseudoalteromonadaceae</taxon>
        <taxon>Pseudoalteromonas</taxon>
    </lineage>
</organism>
<dbReference type="InterPro" id="IPR036852">
    <property type="entry name" value="Peptidase_S8/S53_dom_sf"/>
</dbReference>
<dbReference type="Gene3D" id="2.60.120.260">
    <property type="entry name" value="Galactose-binding domain-like"/>
    <property type="match status" value="1"/>
</dbReference>
<feature type="domain" description="PKD" evidence="9">
    <location>
        <begin position="669"/>
        <end position="749"/>
    </location>
</feature>
<evidence type="ECO:0000313" key="11">
    <source>
        <dbReference type="EMBL" id="OHU87320.1"/>
    </source>
</evidence>
<dbReference type="Pfam" id="PF01483">
    <property type="entry name" value="P_proprotein"/>
    <property type="match status" value="1"/>
</dbReference>
<dbReference type="InterPro" id="IPR035986">
    <property type="entry name" value="PKD_dom_sf"/>
</dbReference>
<evidence type="ECO:0000259" key="9">
    <source>
        <dbReference type="PROSITE" id="PS50093"/>
    </source>
</evidence>
<dbReference type="Gene3D" id="3.40.50.200">
    <property type="entry name" value="Peptidase S8/S53 domain"/>
    <property type="match status" value="1"/>
</dbReference>
<dbReference type="InterPro" id="IPR023827">
    <property type="entry name" value="Peptidase_S8_Asp-AS"/>
</dbReference>
<dbReference type="PROSITE" id="PS51829">
    <property type="entry name" value="P_HOMO_B"/>
    <property type="match status" value="1"/>
</dbReference>
<keyword evidence="8" id="KW-0732">Signal</keyword>
<protein>
    <submittedName>
        <fullName evidence="11">Peptidase S8</fullName>
    </submittedName>
</protein>
<dbReference type="InterPro" id="IPR034204">
    <property type="entry name" value="PfSUB1-like_cat_dom"/>
</dbReference>
<dbReference type="FunFam" id="2.60.40.10:FF:000270">
    <property type="entry name" value="Cell surface protein"/>
    <property type="match status" value="1"/>
</dbReference>
<feature type="domain" description="P/Homo B" evidence="10">
    <location>
        <begin position="542"/>
        <end position="670"/>
    </location>
</feature>
<dbReference type="SUPFAM" id="SSF49785">
    <property type="entry name" value="Galactose-binding domain-like"/>
    <property type="match status" value="1"/>
</dbReference>
<keyword evidence="12" id="KW-1185">Reference proteome</keyword>
<feature type="active site" description="Charge relay system" evidence="5 6">
    <location>
        <position position="220"/>
    </location>
</feature>
<dbReference type="SMART" id="SM00089">
    <property type="entry name" value="PKD"/>
    <property type="match status" value="1"/>
</dbReference>
<dbReference type="PRINTS" id="PR00723">
    <property type="entry name" value="SUBTILISIN"/>
</dbReference>
<evidence type="ECO:0000259" key="10">
    <source>
        <dbReference type="PROSITE" id="PS51829"/>
    </source>
</evidence>
<feature type="signal peptide" evidence="8">
    <location>
        <begin position="1"/>
        <end position="19"/>
    </location>
</feature>
<evidence type="ECO:0000256" key="8">
    <source>
        <dbReference type="SAM" id="SignalP"/>
    </source>
</evidence>
<dbReference type="InterPro" id="IPR008979">
    <property type="entry name" value="Galactose-bd-like_sf"/>
</dbReference>
<feature type="active site" description="Charge relay system" evidence="5 6">
    <location>
        <position position="165"/>
    </location>
</feature>
<dbReference type="InterPro" id="IPR022409">
    <property type="entry name" value="PKD/Chitinase_dom"/>
</dbReference>
<dbReference type="EMBL" id="MKJU01000032">
    <property type="protein sequence ID" value="OHU87320.1"/>
    <property type="molecule type" value="Genomic_DNA"/>
</dbReference>
<dbReference type="SUPFAM" id="SSF52743">
    <property type="entry name" value="Subtilisin-like"/>
    <property type="match status" value="1"/>
</dbReference>
<dbReference type="PROSITE" id="PS00136">
    <property type="entry name" value="SUBTILASE_ASP"/>
    <property type="match status" value="1"/>
</dbReference>
<comment type="caution">
    <text evidence="11">The sequence shown here is derived from an EMBL/GenBank/DDBJ whole genome shotgun (WGS) entry which is preliminary data.</text>
</comment>
<dbReference type="Pfam" id="PF00082">
    <property type="entry name" value="Peptidase_S8"/>
    <property type="match status" value="1"/>
</dbReference>
<dbReference type="InterPro" id="IPR015500">
    <property type="entry name" value="Peptidase_S8_subtilisin-rel"/>
</dbReference>
<dbReference type="PROSITE" id="PS50093">
    <property type="entry name" value="PKD"/>
    <property type="match status" value="1"/>
</dbReference>
<dbReference type="RefSeq" id="WP_070987250.1">
    <property type="nucleotide sequence ID" value="NZ_MKJU01000032.1"/>
</dbReference>
<dbReference type="CDD" id="cd07473">
    <property type="entry name" value="Peptidases_S8_Subtilisin_like"/>
    <property type="match status" value="1"/>
</dbReference>
<dbReference type="GO" id="GO:0004252">
    <property type="term" value="F:serine-type endopeptidase activity"/>
    <property type="evidence" value="ECO:0007669"/>
    <property type="project" value="UniProtKB-UniRule"/>
</dbReference>
<dbReference type="PROSITE" id="PS00138">
    <property type="entry name" value="SUBTILASE_SER"/>
    <property type="match status" value="1"/>
</dbReference>
<dbReference type="PANTHER" id="PTHR43399">
    <property type="entry name" value="SUBTILISIN-RELATED"/>
    <property type="match status" value="1"/>
</dbReference>
<gene>
    <name evidence="11" type="ORF">BET10_20520</name>
</gene>
<feature type="chain" id="PRO_5010229434" evidence="8">
    <location>
        <begin position="20"/>
        <end position="833"/>
    </location>
</feature>
<dbReference type="OrthoDB" id="9790784at2"/>
<dbReference type="STRING" id="1859457.BET10_20520"/>
<dbReference type="Gene3D" id="2.60.40.10">
    <property type="entry name" value="Immunoglobulins"/>
    <property type="match status" value="1"/>
</dbReference>
<keyword evidence="2 6" id="KW-0645">Protease</keyword>
<dbReference type="Pfam" id="PF18911">
    <property type="entry name" value="PKD_4"/>
    <property type="match status" value="1"/>
</dbReference>
<evidence type="ECO:0000256" key="5">
    <source>
        <dbReference type="PIRSR" id="PIRSR615500-1"/>
    </source>
</evidence>
<dbReference type="InterPro" id="IPR023828">
    <property type="entry name" value="Peptidase_S8_Ser-AS"/>
</dbReference>
<evidence type="ECO:0000256" key="6">
    <source>
        <dbReference type="PROSITE-ProRule" id="PRU01240"/>
    </source>
</evidence>
<dbReference type="InterPro" id="IPR013783">
    <property type="entry name" value="Ig-like_fold"/>
</dbReference>
<evidence type="ECO:0000256" key="1">
    <source>
        <dbReference type="ARBA" id="ARBA00011073"/>
    </source>
</evidence>
<accession>A0A1S1MKW3</accession>